<keyword evidence="1" id="KW-0472">Membrane</keyword>
<evidence type="ECO:0000313" key="3">
    <source>
        <dbReference type="Proteomes" id="UP000261905"/>
    </source>
</evidence>
<accession>A0A371P667</accession>
<comment type="caution">
    <text evidence="2">The sequence shown here is derived from an EMBL/GenBank/DDBJ whole genome shotgun (WGS) entry which is preliminary data.</text>
</comment>
<feature type="transmembrane region" description="Helical" evidence="1">
    <location>
        <begin position="177"/>
        <end position="196"/>
    </location>
</feature>
<proteinExistence type="predicted"/>
<keyword evidence="1" id="KW-0812">Transmembrane</keyword>
<name>A0A371P667_9BACL</name>
<dbReference type="OrthoDB" id="9784784at2"/>
<dbReference type="EMBL" id="QUBQ01000005">
    <property type="protein sequence ID" value="REK71372.1"/>
    <property type="molecule type" value="Genomic_DNA"/>
</dbReference>
<protein>
    <submittedName>
        <fullName evidence="2">ABC transporter permease</fullName>
    </submittedName>
</protein>
<evidence type="ECO:0000313" key="2">
    <source>
        <dbReference type="EMBL" id="REK71372.1"/>
    </source>
</evidence>
<gene>
    <name evidence="2" type="ORF">DX130_20405</name>
</gene>
<keyword evidence="3" id="KW-1185">Reference proteome</keyword>
<dbReference type="Proteomes" id="UP000261905">
    <property type="component" value="Unassembled WGS sequence"/>
</dbReference>
<dbReference type="AlphaFoldDB" id="A0A371P667"/>
<evidence type="ECO:0000256" key="1">
    <source>
        <dbReference type="SAM" id="Phobius"/>
    </source>
</evidence>
<dbReference type="Pfam" id="PF12730">
    <property type="entry name" value="ABC2_membrane_4"/>
    <property type="match status" value="1"/>
</dbReference>
<dbReference type="RefSeq" id="WP_116048548.1">
    <property type="nucleotide sequence ID" value="NZ_QUBQ01000005.1"/>
</dbReference>
<feature type="transmembrane region" description="Helical" evidence="1">
    <location>
        <begin position="57"/>
        <end position="79"/>
    </location>
</feature>
<reference evidence="2 3" key="1">
    <citation type="submission" date="2018-08" db="EMBL/GenBank/DDBJ databases">
        <title>Paenibacillus sp. M4BSY-1, whole genome shotgun sequence.</title>
        <authorList>
            <person name="Tuo L."/>
        </authorList>
    </citation>
    <scope>NUCLEOTIDE SEQUENCE [LARGE SCALE GENOMIC DNA]</scope>
    <source>
        <strain evidence="2 3">M4BSY-1</strain>
    </source>
</reference>
<keyword evidence="1" id="KW-1133">Transmembrane helix</keyword>
<feature type="transmembrane region" description="Helical" evidence="1">
    <location>
        <begin position="100"/>
        <end position="130"/>
    </location>
</feature>
<feature type="transmembrane region" description="Helical" evidence="1">
    <location>
        <begin position="202"/>
        <end position="222"/>
    </location>
</feature>
<feature type="transmembrane region" description="Helical" evidence="1">
    <location>
        <begin position="150"/>
        <end position="170"/>
    </location>
</feature>
<organism evidence="2 3">
    <name type="scientific">Paenibacillus paeoniae</name>
    <dbReference type="NCBI Taxonomy" id="2292705"/>
    <lineage>
        <taxon>Bacteria</taxon>
        <taxon>Bacillati</taxon>
        <taxon>Bacillota</taxon>
        <taxon>Bacilli</taxon>
        <taxon>Bacillales</taxon>
        <taxon>Paenibacillaceae</taxon>
        <taxon>Paenibacillus</taxon>
    </lineage>
</organism>
<feature type="transmembrane region" description="Helical" evidence="1">
    <location>
        <begin position="16"/>
        <end position="37"/>
    </location>
</feature>
<sequence length="231" mass="25118">MLHLIKLELKKGRMTGYLWGSLITYGVILGFLILIYMVEGPVQEEPIFQSNAEMLGLIDTLIRATFIIYASVLLSKLVIGEFQNKTIALLFAYPVSRKKLLLAKLSMVFIWTLANVIIANFIIGTIFLTLNANFGYVQGTVTSGLLINHGISIVTQAIAAAGMSLLPLTIGMRKKSVPATIITSVLIVVIVCSNNMGFSLSSIIAIPLSLSALGIMLTFLSIRNIDRIDVA</sequence>